<protein>
    <submittedName>
        <fullName evidence="6">Flagellar hook-associated protein FlgL</fullName>
    </submittedName>
</protein>
<dbReference type="InterPro" id="IPR013384">
    <property type="entry name" value="Flagell_FlgL"/>
</dbReference>
<evidence type="ECO:0000256" key="2">
    <source>
        <dbReference type="ARBA" id="ARBA00004613"/>
    </source>
</evidence>
<dbReference type="InterPro" id="IPR001029">
    <property type="entry name" value="Flagellin_N"/>
</dbReference>
<sequence>MRVSTNSFYDFGAGAMAQGQSNLAQLQQQISTMKRVNNPSDDPIASAQILQLNQSEGRNSQFVTNTKAVDSSLSTSSQTLQSVSDLMEQLKTLAVSAGNAILTTTDLQHIQTQANQMFQTLVGYGNTRDGQGNYLFAGNAISKTPFVFNGATGVTTYQGDTGQRDVQVSPSSQISVTEVGSLVFGNGTQPTKAFDDVQQFISLLGQNPQPANFSSQLSNIISSFDDDQQRVLTADASIGARQNQNDAMSANGSDLDLQYQTALSKLQDLDMAKASSDLLMAQSSLQYSQLVFQKVQGLSLFNKM</sequence>
<keyword evidence="6" id="KW-0282">Flagellum</keyword>
<evidence type="ECO:0000259" key="5">
    <source>
        <dbReference type="Pfam" id="PF00669"/>
    </source>
</evidence>
<dbReference type="NCBIfam" id="TIGR02550">
    <property type="entry name" value="flagell_flgL"/>
    <property type="match status" value="1"/>
</dbReference>
<dbReference type="InterPro" id="IPR001492">
    <property type="entry name" value="Flagellin"/>
</dbReference>
<comment type="similarity">
    <text evidence="3">Belongs to the bacterial flagellin family.</text>
</comment>
<dbReference type="Proteomes" id="UP001168540">
    <property type="component" value="Unassembled WGS sequence"/>
</dbReference>
<dbReference type="PANTHER" id="PTHR42792:SF1">
    <property type="entry name" value="FLAGELLAR HOOK-ASSOCIATED PROTEIN 3"/>
    <property type="match status" value="1"/>
</dbReference>
<evidence type="ECO:0000256" key="3">
    <source>
        <dbReference type="ARBA" id="ARBA00005709"/>
    </source>
</evidence>
<dbReference type="SUPFAM" id="SSF64518">
    <property type="entry name" value="Phase 1 flagellin"/>
    <property type="match status" value="1"/>
</dbReference>
<dbReference type="EMBL" id="JAUEDK010000006">
    <property type="protein sequence ID" value="MDN0074263.1"/>
    <property type="molecule type" value="Genomic_DNA"/>
</dbReference>
<keyword evidence="4" id="KW-0975">Bacterial flagellum</keyword>
<comment type="caution">
    <text evidence="6">The sequence shown here is derived from an EMBL/GenBank/DDBJ whole genome shotgun (WGS) entry which is preliminary data.</text>
</comment>
<evidence type="ECO:0000256" key="4">
    <source>
        <dbReference type="ARBA" id="ARBA00023143"/>
    </source>
</evidence>
<name>A0ABT7XKG0_9NEIS</name>
<organism evidence="6 7">
    <name type="scientific">Crenobacter oryzisoli</name>
    <dbReference type="NCBI Taxonomy" id="3056844"/>
    <lineage>
        <taxon>Bacteria</taxon>
        <taxon>Pseudomonadati</taxon>
        <taxon>Pseudomonadota</taxon>
        <taxon>Betaproteobacteria</taxon>
        <taxon>Neisseriales</taxon>
        <taxon>Neisseriaceae</taxon>
        <taxon>Crenobacter</taxon>
    </lineage>
</organism>
<comment type="subcellular location">
    <subcellularLocation>
        <location evidence="1">Bacterial flagellum</location>
    </subcellularLocation>
    <subcellularLocation>
        <location evidence="2">Secreted</location>
    </subcellularLocation>
</comment>
<dbReference type="Gene3D" id="1.20.1330.10">
    <property type="entry name" value="f41 fragment of flagellin, N-terminal domain"/>
    <property type="match status" value="1"/>
</dbReference>
<keyword evidence="6" id="KW-0966">Cell projection</keyword>
<keyword evidence="7" id="KW-1185">Reference proteome</keyword>
<evidence type="ECO:0000313" key="6">
    <source>
        <dbReference type="EMBL" id="MDN0074263.1"/>
    </source>
</evidence>
<evidence type="ECO:0000313" key="7">
    <source>
        <dbReference type="Proteomes" id="UP001168540"/>
    </source>
</evidence>
<dbReference type="PANTHER" id="PTHR42792">
    <property type="entry name" value="FLAGELLIN"/>
    <property type="match status" value="1"/>
</dbReference>
<evidence type="ECO:0000256" key="1">
    <source>
        <dbReference type="ARBA" id="ARBA00004365"/>
    </source>
</evidence>
<proteinExistence type="inferred from homology"/>
<dbReference type="RefSeq" id="WP_289828821.1">
    <property type="nucleotide sequence ID" value="NZ_JAUEDK010000006.1"/>
</dbReference>
<dbReference type="Pfam" id="PF00669">
    <property type="entry name" value="Flagellin_N"/>
    <property type="match status" value="1"/>
</dbReference>
<keyword evidence="6" id="KW-0969">Cilium</keyword>
<reference evidence="6" key="1">
    <citation type="submission" date="2023-06" db="EMBL/GenBank/DDBJ databases">
        <authorList>
            <person name="Zhang S."/>
        </authorList>
    </citation>
    <scope>NUCLEOTIDE SEQUENCE</scope>
    <source>
        <strain evidence="6">SG2303</strain>
    </source>
</reference>
<accession>A0ABT7XKG0</accession>
<gene>
    <name evidence="6" type="primary">flgL</name>
    <name evidence="6" type="ORF">QU481_05080</name>
</gene>
<feature type="domain" description="Flagellin N-terminal" evidence="5">
    <location>
        <begin position="5"/>
        <end position="139"/>
    </location>
</feature>